<feature type="transmembrane region" description="Helical" evidence="5">
    <location>
        <begin position="154"/>
        <end position="174"/>
    </location>
</feature>
<keyword evidence="2 5" id="KW-0812">Transmembrane</keyword>
<dbReference type="Proteomes" id="UP000236161">
    <property type="component" value="Unassembled WGS sequence"/>
</dbReference>
<proteinExistence type="inferred from homology"/>
<dbReference type="GO" id="GO:0016020">
    <property type="term" value="C:membrane"/>
    <property type="evidence" value="ECO:0007669"/>
    <property type="project" value="UniProtKB-SubCell"/>
</dbReference>
<evidence type="ECO:0000256" key="1">
    <source>
        <dbReference type="ARBA" id="ARBA00004141"/>
    </source>
</evidence>
<keyword evidence="4 5" id="KW-0472">Membrane</keyword>
<name>A0A2I0BB18_9ASPA</name>
<evidence type="ECO:0000256" key="3">
    <source>
        <dbReference type="ARBA" id="ARBA00022989"/>
    </source>
</evidence>
<reference evidence="6 7" key="1">
    <citation type="journal article" date="2017" name="Nature">
        <title>The Apostasia genome and the evolution of orchids.</title>
        <authorList>
            <person name="Zhang G.Q."/>
            <person name="Liu K.W."/>
            <person name="Li Z."/>
            <person name="Lohaus R."/>
            <person name="Hsiao Y.Y."/>
            <person name="Niu S.C."/>
            <person name="Wang J.Y."/>
            <person name="Lin Y.C."/>
            <person name="Xu Q."/>
            <person name="Chen L.J."/>
            <person name="Yoshida K."/>
            <person name="Fujiwara S."/>
            <person name="Wang Z.W."/>
            <person name="Zhang Y.Q."/>
            <person name="Mitsuda N."/>
            <person name="Wang M."/>
            <person name="Liu G.H."/>
            <person name="Pecoraro L."/>
            <person name="Huang H.X."/>
            <person name="Xiao X.J."/>
            <person name="Lin M."/>
            <person name="Wu X.Y."/>
            <person name="Wu W.L."/>
            <person name="Chen Y.Y."/>
            <person name="Chang S.B."/>
            <person name="Sakamoto S."/>
            <person name="Ohme-Takagi M."/>
            <person name="Yagi M."/>
            <person name="Zeng S.J."/>
            <person name="Shen C.Y."/>
            <person name="Yeh C.M."/>
            <person name="Luo Y.B."/>
            <person name="Tsai W.C."/>
            <person name="Van de Peer Y."/>
            <person name="Liu Z.J."/>
        </authorList>
    </citation>
    <scope>NUCLEOTIDE SEQUENCE [LARGE SCALE GENOMIC DNA]</scope>
    <source>
        <strain evidence="7">cv. Shenzhen</strain>
        <tissue evidence="6">Stem</tissue>
    </source>
</reference>
<comment type="similarity">
    <text evidence="5">Belongs to the BI1 family.</text>
</comment>
<gene>
    <name evidence="6" type="ORF">AXF42_Ash011561</name>
</gene>
<dbReference type="PANTHER" id="PTHR23291">
    <property type="entry name" value="BAX INHIBITOR-RELATED"/>
    <property type="match status" value="1"/>
</dbReference>
<organism evidence="6 7">
    <name type="scientific">Apostasia shenzhenica</name>
    <dbReference type="NCBI Taxonomy" id="1088818"/>
    <lineage>
        <taxon>Eukaryota</taxon>
        <taxon>Viridiplantae</taxon>
        <taxon>Streptophyta</taxon>
        <taxon>Embryophyta</taxon>
        <taxon>Tracheophyta</taxon>
        <taxon>Spermatophyta</taxon>
        <taxon>Magnoliopsida</taxon>
        <taxon>Liliopsida</taxon>
        <taxon>Asparagales</taxon>
        <taxon>Orchidaceae</taxon>
        <taxon>Apostasioideae</taxon>
        <taxon>Apostasia</taxon>
    </lineage>
</organism>
<feature type="transmembrane region" description="Helical" evidence="5">
    <location>
        <begin position="123"/>
        <end position="142"/>
    </location>
</feature>
<comment type="subcellular location">
    <subcellularLocation>
        <location evidence="1">Membrane</location>
        <topology evidence="1">Multi-pass membrane protein</topology>
    </subcellularLocation>
</comment>
<feature type="transmembrane region" description="Helical" evidence="5">
    <location>
        <begin position="30"/>
        <end position="51"/>
    </location>
</feature>
<dbReference type="InterPro" id="IPR006214">
    <property type="entry name" value="Bax_inhibitor_1-related"/>
</dbReference>
<dbReference type="PANTHER" id="PTHR23291:SF40">
    <property type="entry name" value="OS07G0177200 PROTEIN"/>
    <property type="match status" value="1"/>
</dbReference>
<evidence type="ECO:0000313" key="7">
    <source>
        <dbReference type="Proteomes" id="UP000236161"/>
    </source>
</evidence>
<dbReference type="AlphaFoldDB" id="A0A2I0BB18"/>
<dbReference type="EMBL" id="KZ451899">
    <property type="protein sequence ID" value="PKA64959.1"/>
    <property type="molecule type" value="Genomic_DNA"/>
</dbReference>
<feature type="transmembrane region" description="Helical" evidence="5">
    <location>
        <begin position="210"/>
        <end position="232"/>
    </location>
</feature>
<feature type="transmembrane region" description="Helical" evidence="5">
    <location>
        <begin position="63"/>
        <end position="85"/>
    </location>
</feature>
<keyword evidence="7" id="KW-1185">Reference proteome</keyword>
<dbReference type="OrthoDB" id="7933078at2759"/>
<evidence type="ECO:0000256" key="4">
    <source>
        <dbReference type="ARBA" id="ARBA00023136"/>
    </source>
</evidence>
<evidence type="ECO:0000313" key="6">
    <source>
        <dbReference type="EMBL" id="PKA64959.1"/>
    </source>
</evidence>
<feature type="transmembrane region" description="Helical" evidence="5">
    <location>
        <begin position="92"/>
        <end position="111"/>
    </location>
</feature>
<evidence type="ECO:0000256" key="2">
    <source>
        <dbReference type="ARBA" id="ARBA00022692"/>
    </source>
</evidence>
<keyword evidence="3 5" id="KW-1133">Transmembrane helix</keyword>
<evidence type="ECO:0000256" key="5">
    <source>
        <dbReference type="RuleBase" id="RU004379"/>
    </source>
</evidence>
<protein>
    <submittedName>
        <fullName evidence="6">BI1-like protein</fullName>
    </submittedName>
</protein>
<dbReference type="Pfam" id="PF01027">
    <property type="entry name" value="Bax1-I"/>
    <property type="match status" value="1"/>
</dbReference>
<sequence length="237" mass="26420">MEKRGDVEMGALYPNMMENPQMRWAFIRKVYMIVTLQILITIAVSSVVIFYRPIPEFLLSRTFPSLAAMIAIIILPFLVMVPLIFLRQKHPWNMILLFLFTISLSMAIGLACATRSGKVILEAAALTAIVVGGLTLYTFWAAKRGHDFSFLGPFLSVSLLVLIIFGIVQVFFPFGAIGTSIYGCIGAIIFAGFIIYDTDNLIKRHSYDEYICAAISLYLDVVNLFLYIMTALGSSDS</sequence>
<accession>A0A2I0BB18</accession>
<feature type="transmembrane region" description="Helical" evidence="5">
    <location>
        <begin position="180"/>
        <end position="198"/>
    </location>
</feature>